<sequence>MSAPLARPQQPQGAPLAVMHPIAQAGMVACLGSIAGSALIGGIAYSRGNRRMYDSMVKARMVLAATGFGLYSSASGWLQPPSFLNSVFGCEPRLQPSKTQ</sequence>
<organism evidence="2 3">
    <name type="scientific">Tetradesmus obliquus</name>
    <name type="common">Green alga</name>
    <name type="synonym">Acutodesmus obliquus</name>
    <dbReference type="NCBI Taxonomy" id="3088"/>
    <lineage>
        <taxon>Eukaryota</taxon>
        <taxon>Viridiplantae</taxon>
        <taxon>Chlorophyta</taxon>
        <taxon>core chlorophytes</taxon>
        <taxon>Chlorophyceae</taxon>
        <taxon>CS clade</taxon>
        <taxon>Sphaeropleales</taxon>
        <taxon>Scenedesmaceae</taxon>
        <taxon>Tetradesmus</taxon>
    </lineage>
</organism>
<dbReference type="EMBL" id="CP126208">
    <property type="protein sequence ID" value="WIA09769.1"/>
    <property type="molecule type" value="Genomic_DNA"/>
</dbReference>
<reference evidence="2 3" key="1">
    <citation type="submission" date="2023-05" db="EMBL/GenBank/DDBJ databases">
        <title>A 100% complete, gapless, phased diploid assembly of the Scenedesmus obliquus UTEX 3031 genome.</title>
        <authorList>
            <person name="Biondi T.C."/>
            <person name="Hanschen E.R."/>
            <person name="Kwon T."/>
            <person name="Eng W."/>
            <person name="Kruse C.P.S."/>
            <person name="Koehler S.I."/>
            <person name="Kunde Y."/>
            <person name="Gleasner C.D."/>
            <person name="You Mak K.T."/>
            <person name="Polle J."/>
            <person name="Hovde B.T."/>
            <person name="Starkenburg S.R."/>
        </authorList>
    </citation>
    <scope>NUCLEOTIDE SEQUENCE [LARGE SCALE GENOMIC DNA]</scope>
    <source>
        <strain evidence="2 3">DOE0152z</strain>
    </source>
</reference>
<keyword evidence="1" id="KW-0812">Transmembrane</keyword>
<feature type="transmembrane region" description="Helical" evidence="1">
    <location>
        <begin position="22"/>
        <end position="45"/>
    </location>
</feature>
<keyword evidence="3" id="KW-1185">Reference proteome</keyword>
<proteinExistence type="predicted"/>
<evidence type="ECO:0008006" key="4">
    <source>
        <dbReference type="Google" id="ProtNLM"/>
    </source>
</evidence>
<dbReference type="PROSITE" id="PS51257">
    <property type="entry name" value="PROKAR_LIPOPROTEIN"/>
    <property type="match status" value="1"/>
</dbReference>
<evidence type="ECO:0000313" key="2">
    <source>
        <dbReference type="EMBL" id="WIA09769.1"/>
    </source>
</evidence>
<name>A0ABY8TLH3_TETOB</name>
<evidence type="ECO:0000313" key="3">
    <source>
        <dbReference type="Proteomes" id="UP001244341"/>
    </source>
</evidence>
<accession>A0ABY8TLH3</accession>
<dbReference type="Proteomes" id="UP001244341">
    <property type="component" value="Chromosome 1b"/>
</dbReference>
<gene>
    <name evidence="2" type="ORF">OEZ85_009147</name>
</gene>
<feature type="transmembrane region" description="Helical" evidence="1">
    <location>
        <begin position="57"/>
        <end position="78"/>
    </location>
</feature>
<protein>
    <recommendedName>
        <fullName evidence="4">HIG1 domain-containing protein</fullName>
    </recommendedName>
</protein>
<keyword evidence="1" id="KW-1133">Transmembrane helix</keyword>
<evidence type="ECO:0000256" key="1">
    <source>
        <dbReference type="SAM" id="Phobius"/>
    </source>
</evidence>
<keyword evidence="1" id="KW-0472">Membrane</keyword>